<protein>
    <submittedName>
        <fullName evidence="2">Uncharacterized protein</fullName>
    </submittedName>
</protein>
<feature type="transmembrane region" description="Helical" evidence="1">
    <location>
        <begin position="12"/>
        <end position="31"/>
    </location>
</feature>
<evidence type="ECO:0000256" key="1">
    <source>
        <dbReference type="SAM" id="Phobius"/>
    </source>
</evidence>
<dbReference type="Proteomes" id="UP000177096">
    <property type="component" value="Unassembled WGS sequence"/>
</dbReference>
<reference evidence="2 3" key="1">
    <citation type="journal article" date="2016" name="Nat. Commun.">
        <title>Thousands of microbial genomes shed light on interconnected biogeochemical processes in an aquifer system.</title>
        <authorList>
            <person name="Anantharaman K."/>
            <person name="Brown C.T."/>
            <person name="Hug L.A."/>
            <person name="Sharon I."/>
            <person name="Castelle C.J."/>
            <person name="Probst A.J."/>
            <person name="Thomas B.C."/>
            <person name="Singh A."/>
            <person name="Wilkins M.J."/>
            <person name="Karaoz U."/>
            <person name="Brodie E.L."/>
            <person name="Williams K.H."/>
            <person name="Hubbard S.S."/>
            <person name="Banfield J.F."/>
        </authorList>
    </citation>
    <scope>NUCLEOTIDE SEQUENCE [LARGE SCALE GENOMIC DNA]</scope>
</reference>
<feature type="transmembrane region" description="Helical" evidence="1">
    <location>
        <begin position="43"/>
        <end position="63"/>
    </location>
</feature>
<keyword evidence="1" id="KW-0812">Transmembrane</keyword>
<keyword evidence="1" id="KW-0472">Membrane</keyword>
<sequence>MNSGAKEKVMVTVAKMVVTVLVSAILVTWYLSYHPHPLSNADFIFMMVSALLSVWVALLIWRIETSRKDKIVRRFVENFLDTETLQSVVDKKLEEKATIVDRAVQRSILFQKGGMKALGLSDDNDTTEESQALHFETLRRDIESDVKIVKDDFWMLYDLIGSVGICLKKFPIMRKSRSYKNYLPTKSA</sequence>
<dbReference type="EMBL" id="MHWM01000008">
    <property type="protein sequence ID" value="OHB09260.1"/>
    <property type="molecule type" value="Genomic_DNA"/>
</dbReference>
<keyword evidence="1" id="KW-1133">Transmembrane helix</keyword>
<dbReference type="AlphaFoldDB" id="A0A1G2UJB6"/>
<evidence type="ECO:0000313" key="2">
    <source>
        <dbReference type="EMBL" id="OHB09260.1"/>
    </source>
</evidence>
<accession>A0A1G2UJB6</accession>
<evidence type="ECO:0000313" key="3">
    <source>
        <dbReference type="Proteomes" id="UP000177096"/>
    </source>
</evidence>
<gene>
    <name evidence="2" type="ORF">A3I86_00425</name>
</gene>
<proteinExistence type="predicted"/>
<name>A0A1G2UJB6_9BACT</name>
<organism evidence="2 3">
    <name type="scientific">Candidatus Zambryskibacteria bacterium RIFCSPLOWO2_02_FULL_39_14</name>
    <dbReference type="NCBI Taxonomy" id="1802769"/>
    <lineage>
        <taxon>Bacteria</taxon>
        <taxon>Candidatus Zambryskiibacteriota</taxon>
    </lineage>
</organism>
<comment type="caution">
    <text evidence="2">The sequence shown here is derived from an EMBL/GenBank/DDBJ whole genome shotgun (WGS) entry which is preliminary data.</text>
</comment>